<dbReference type="RefSeq" id="WP_091765134.1">
    <property type="nucleotide sequence ID" value="NZ_FNHG01000001.1"/>
</dbReference>
<dbReference type="Proteomes" id="UP000199759">
    <property type="component" value="Unassembled WGS sequence"/>
</dbReference>
<dbReference type="STRING" id="144026.SAMN04488568_101114"/>
<keyword evidence="2 4" id="KW-0808">Transferase</keyword>
<evidence type="ECO:0000313" key="5">
    <source>
        <dbReference type="Proteomes" id="UP000199759"/>
    </source>
</evidence>
<evidence type="ECO:0000256" key="1">
    <source>
        <dbReference type="ARBA" id="ARBA00022603"/>
    </source>
</evidence>
<dbReference type="OrthoDB" id="5289726at2"/>
<dbReference type="AlphaFoldDB" id="A0A1G9LMI1"/>
<dbReference type="PANTHER" id="PTHR43397">
    <property type="entry name" value="ERGOTHIONEINE BIOSYNTHESIS PROTEIN 1"/>
    <property type="match status" value="1"/>
</dbReference>
<keyword evidence="5" id="KW-1185">Reference proteome</keyword>
<dbReference type="SUPFAM" id="SSF53335">
    <property type="entry name" value="S-adenosyl-L-methionine-dependent methyltransferases"/>
    <property type="match status" value="1"/>
</dbReference>
<dbReference type="InterPro" id="IPR051128">
    <property type="entry name" value="EgtD_Methyltrsf_superfamily"/>
</dbReference>
<feature type="domain" description="Histidine-specific methyltransferase SAM-dependent" evidence="3">
    <location>
        <begin position="30"/>
        <end position="329"/>
    </location>
</feature>
<evidence type="ECO:0000313" key="4">
    <source>
        <dbReference type="EMBL" id="SDL63053.1"/>
    </source>
</evidence>
<dbReference type="GO" id="GO:0008168">
    <property type="term" value="F:methyltransferase activity"/>
    <property type="evidence" value="ECO:0007669"/>
    <property type="project" value="UniProtKB-KW"/>
</dbReference>
<accession>A0A1G9LMI1</accession>
<dbReference type="InterPro" id="IPR029063">
    <property type="entry name" value="SAM-dependent_MTases_sf"/>
</dbReference>
<protein>
    <submittedName>
        <fullName evidence="4">Dimethylhistidine N-methyltransferase</fullName>
    </submittedName>
</protein>
<dbReference type="InterPro" id="IPR017804">
    <property type="entry name" value="MeTrfase_EgtD-like"/>
</dbReference>
<dbReference type="EMBL" id="FNHG01000001">
    <property type="protein sequence ID" value="SDL63053.1"/>
    <property type="molecule type" value="Genomic_DNA"/>
</dbReference>
<evidence type="ECO:0000256" key="2">
    <source>
        <dbReference type="ARBA" id="ARBA00022679"/>
    </source>
</evidence>
<organism evidence="4 5">
    <name type="scientific">Maricaulis salignorans</name>
    <dbReference type="NCBI Taxonomy" id="144026"/>
    <lineage>
        <taxon>Bacteria</taxon>
        <taxon>Pseudomonadati</taxon>
        <taxon>Pseudomonadota</taxon>
        <taxon>Alphaproteobacteria</taxon>
        <taxon>Maricaulales</taxon>
        <taxon>Maricaulaceae</taxon>
        <taxon>Maricaulis</taxon>
    </lineage>
</organism>
<dbReference type="Pfam" id="PF10017">
    <property type="entry name" value="Methyltransf_33"/>
    <property type="match status" value="1"/>
</dbReference>
<dbReference type="PANTHER" id="PTHR43397:SF1">
    <property type="entry name" value="ERGOTHIONEINE BIOSYNTHESIS PROTEIN 1"/>
    <property type="match status" value="1"/>
</dbReference>
<reference evidence="4 5" key="1">
    <citation type="submission" date="2016-10" db="EMBL/GenBank/DDBJ databases">
        <authorList>
            <person name="de Groot N.N."/>
        </authorList>
    </citation>
    <scope>NUCLEOTIDE SEQUENCE [LARGE SCALE GENOMIC DNA]</scope>
    <source>
        <strain evidence="4 5">DSM 16077</strain>
    </source>
</reference>
<dbReference type="InterPro" id="IPR035094">
    <property type="entry name" value="EgtD"/>
</dbReference>
<gene>
    <name evidence="4" type="ORF">SAMN04488568_101114</name>
</gene>
<dbReference type="InterPro" id="IPR019257">
    <property type="entry name" value="MeTrfase_dom"/>
</dbReference>
<evidence type="ECO:0000259" key="3">
    <source>
        <dbReference type="Pfam" id="PF10017"/>
    </source>
</evidence>
<keyword evidence="1 4" id="KW-0489">Methyltransferase</keyword>
<dbReference type="GO" id="GO:0032259">
    <property type="term" value="P:methylation"/>
    <property type="evidence" value="ECO:0007669"/>
    <property type="project" value="UniProtKB-KW"/>
</dbReference>
<name>A0A1G9LMI1_9PROT</name>
<dbReference type="Gene3D" id="3.40.50.150">
    <property type="entry name" value="Vaccinia Virus protein VP39"/>
    <property type="match status" value="1"/>
</dbReference>
<dbReference type="NCBIfam" id="TIGR03438">
    <property type="entry name" value="egtD_ergothio"/>
    <property type="match status" value="1"/>
</dbReference>
<proteinExistence type="predicted"/>
<dbReference type="PIRSF" id="PIRSF018005">
    <property type="entry name" value="UCP018005"/>
    <property type="match status" value="1"/>
</dbReference>
<sequence length="334" mass="36128">MTDLTLGQPPVHAALDFFDDQHPPAGDFLRDVLTGLAATPKSIPPVYFYDAAGSALFDQITDLPEYYVTRTELALLDRIGPELAKRAGPGAVVIEPGSGSSVKIRKLLSALDQPAGYVGLDISGEHLIASCDELARDYPGLHIGAICADFTTGLSLDHLPLPKGRRILFFPGSTIGNFEPDAARAVLASFRKGMREGDAILIGADRVKSPQTLEAAYDDAQGVTAAFNMNLIARINSELDGTLDPALLKHVSVWNAEKSRIEMHLEAREAQQLQVAGRSFSLAKGERLHTENSHKFTPESFQALAESAGFDLLESWSDPAELFSLHWLEPKAKA</sequence>